<dbReference type="InterPro" id="IPR022225">
    <property type="entry name" value="Phage_tail_fibre_N"/>
</dbReference>
<name>A0A0J5P5F7_9PAST</name>
<feature type="non-terminal residue" evidence="2">
    <location>
        <position position="90"/>
    </location>
</feature>
<evidence type="ECO:0000259" key="1">
    <source>
        <dbReference type="Pfam" id="PF12571"/>
    </source>
</evidence>
<organism evidence="2 3">
    <name type="scientific">Muribacter muris</name>
    <dbReference type="NCBI Taxonomy" id="67855"/>
    <lineage>
        <taxon>Bacteria</taxon>
        <taxon>Pseudomonadati</taxon>
        <taxon>Pseudomonadota</taxon>
        <taxon>Gammaproteobacteria</taxon>
        <taxon>Pasteurellales</taxon>
        <taxon>Pasteurellaceae</taxon>
        <taxon>Muribacter</taxon>
    </lineage>
</organism>
<dbReference type="EMBL" id="JWIZ01000075">
    <property type="protein sequence ID" value="KMK50714.1"/>
    <property type="molecule type" value="Genomic_DNA"/>
</dbReference>
<dbReference type="STRING" id="67855.RO21_10220"/>
<dbReference type="Pfam" id="PF12571">
    <property type="entry name" value="Phage_tail_fib"/>
    <property type="match status" value="1"/>
</dbReference>
<proteinExistence type="predicted"/>
<dbReference type="PANTHER" id="PTHR35191:SF1">
    <property type="entry name" value="PROPHAGE SIDE TAIL FIBER PROTEIN HOMOLOG STFQ-RELATED"/>
    <property type="match status" value="1"/>
</dbReference>
<accession>A0A0J5P5F7</accession>
<dbReference type="Proteomes" id="UP000036270">
    <property type="component" value="Unassembled WGS sequence"/>
</dbReference>
<comment type="caution">
    <text evidence="2">The sequence shown here is derived from an EMBL/GenBank/DDBJ whole genome shotgun (WGS) entry which is preliminary data.</text>
</comment>
<evidence type="ECO:0000313" key="3">
    <source>
        <dbReference type="Proteomes" id="UP000036270"/>
    </source>
</evidence>
<gene>
    <name evidence="2" type="ORF">RO21_10220</name>
</gene>
<evidence type="ECO:0000313" key="2">
    <source>
        <dbReference type="EMBL" id="KMK50714.1"/>
    </source>
</evidence>
<dbReference type="InterPro" id="IPR051934">
    <property type="entry name" value="Phage_Tail_Fiber_Structural"/>
</dbReference>
<reference evidence="2 3" key="1">
    <citation type="submission" date="2014-12" db="EMBL/GenBank/DDBJ databases">
        <title>Reclassification of Actinobacillus muris as Muribacter muris.</title>
        <authorList>
            <person name="Christensen H."/>
            <person name="Nicklas W."/>
            <person name="Bisgaard M."/>
        </authorList>
    </citation>
    <scope>NUCLEOTIDE SEQUENCE [LARGE SCALE GENOMIC DNA]</scope>
    <source>
        <strain evidence="2 3">Ackerman80-443D</strain>
    </source>
</reference>
<feature type="domain" description="Phage tail fibre protein N-terminal" evidence="1">
    <location>
        <begin position="1"/>
        <end position="90"/>
    </location>
</feature>
<protein>
    <recommendedName>
        <fullName evidence="1">Phage tail fibre protein N-terminal domain-containing protein</fullName>
    </recommendedName>
</protein>
<sequence>MAKLYYSVLTTYGAQAFANAIANNRALHIQKMAVGDGNGRTVTPDSTRTALAREKYKANISAISRDPRNNKQVIFELTIPENIGGFWIRE</sequence>
<dbReference type="PANTHER" id="PTHR35191">
    <property type="entry name" value="PROPHAGE SIDE TAIL FIBER PROTEIN HOMOLOG STFQ-RELATED"/>
    <property type="match status" value="1"/>
</dbReference>
<dbReference type="RefSeq" id="WP_047977682.1">
    <property type="nucleotide sequence ID" value="NZ_JWIZ01000075.1"/>
</dbReference>
<keyword evidence="3" id="KW-1185">Reference proteome</keyword>
<dbReference type="AlphaFoldDB" id="A0A0J5P5F7"/>